<dbReference type="InterPro" id="IPR036388">
    <property type="entry name" value="WH-like_DNA-bd_sf"/>
</dbReference>
<dbReference type="Proteomes" id="UP000077701">
    <property type="component" value="Unassembled WGS sequence"/>
</dbReference>
<evidence type="ECO:0000313" key="5">
    <source>
        <dbReference type="EMBL" id="GAT66899.1"/>
    </source>
</evidence>
<sequence length="88" mass="10253">MGTPLIPRRTPLYQEIANGIIEEIRRGAIKVNRRIPSEKTLMQRYGVSKLTARHAVAFLRERGWVFTVPYRGTYVNQPEKWPEENRGS</sequence>
<evidence type="ECO:0000256" key="2">
    <source>
        <dbReference type="ARBA" id="ARBA00023125"/>
    </source>
</evidence>
<dbReference type="PROSITE" id="PS50949">
    <property type="entry name" value="HTH_GNTR"/>
    <property type="match status" value="1"/>
</dbReference>
<dbReference type="Gene3D" id="1.10.10.10">
    <property type="entry name" value="Winged helix-like DNA-binding domain superfamily/Winged helix DNA-binding domain"/>
    <property type="match status" value="1"/>
</dbReference>
<accession>A0A171CLM3</accession>
<dbReference type="PANTHER" id="PTHR44846">
    <property type="entry name" value="MANNOSYL-D-GLYCERATE TRANSPORT/METABOLISM SYSTEM REPRESSOR MNGR-RELATED"/>
    <property type="match status" value="1"/>
</dbReference>
<dbReference type="AlphaFoldDB" id="A0A171CLM3"/>
<organism evidence="5 6">
    <name type="scientific">Planomonospora sphaerica</name>
    <dbReference type="NCBI Taxonomy" id="161355"/>
    <lineage>
        <taxon>Bacteria</taxon>
        <taxon>Bacillati</taxon>
        <taxon>Actinomycetota</taxon>
        <taxon>Actinomycetes</taxon>
        <taxon>Streptosporangiales</taxon>
        <taxon>Streptosporangiaceae</taxon>
        <taxon>Planomonospora</taxon>
    </lineage>
</organism>
<dbReference type="Pfam" id="PF00392">
    <property type="entry name" value="GntR"/>
    <property type="match status" value="1"/>
</dbReference>
<dbReference type="InterPro" id="IPR000524">
    <property type="entry name" value="Tscrpt_reg_HTH_GntR"/>
</dbReference>
<comment type="caution">
    <text evidence="5">The sequence shown here is derived from an EMBL/GenBank/DDBJ whole genome shotgun (WGS) entry which is preliminary data.</text>
</comment>
<dbReference type="PANTHER" id="PTHR44846:SF16">
    <property type="entry name" value="TRANSCRIPTIONAL REGULATOR PHNF-RELATED"/>
    <property type="match status" value="1"/>
</dbReference>
<proteinExistence type="predicted"/>
<reference evidence="5 6" key="1">
    <citation type="journal article" date="2016" name="Genome Announc.">
        <title>Draft Genome Sequence of Planomonospora sphaerica JCM9374, a Rare Actinomycete.</title>
        <authorList>
            <person name="Dohra H."/>
            <person name="Suzuki T."/>
            <person name="Inoue Y."/>
            <person name="Kodani S."/>
        </authorList>
    </citation>
    <scope>NUCLEOTIDE SEQUENCE [LARGE SCALE GENOMIC DNA]</scope>
    <source>
        <strain evidence="5 6">JCM 9374</strain>
    </source>
</reference>
<keyword evidence="2" id="KW-0238">DNA-binding</keyword>
<keyword evidence="1" id="KW-0805">Transcription regulation</keyword>
<evidence type="ECO:0000256" key="3">
    <source>
        <dbReference type="ARBA" id="ARBA00023163"/>
    </source>
</evidence>
<dbReference type="GO" id="GO:0003677">
    <property type="term" value="F:DNA binding"/>
    <property type="evidence" value="ECO:0007669"/>
    <property type="project" value="UniProtKB-KW"/>
</dbReference>
<keyword evidence="3" id="KW-0804">Transcription</keyword>
<name>A0A171CLM3_9ACTN</name>
<protein>
    <submittedName>
        <fullName evidence="5">GntR family transcriptional regulator</fullName>
    </submittedName>
</protein>
<dbReference type="PRINTS" id="PR00035">
    <property type="entry name" value="HTHGNTR"/>
</dbReference>
<gene>
    <name evidence="5" type="ORF">PS9374_02551</name>
</gene>
<dbReference type="SUPFAM" id="SSF46785">
    <property type="entry name" value="Winged helix' DNA-binding domain"/>
    <property type="match status" value="1"/>
</dbReference>
<reference evidence="6" key="2">
    <citation type="submission" date="2016-04" db="EMBL/GenBank/DDBJ databases">
        <title>Planomonospora sphaerica JCM9374 whole genome shotgun sequence.</title>
        <authorList>
            <person name="Suzuki T."/>
            <person name="Dohra H."/>
            <person name="Kodani S."/>
        </authorList>
    </citation>
    <scope>NUCLEOTIDE SEQUENCE [LARGE SCALE GENOMIC DNA]</scope>
    <source>
        <strain evidence="6">JCM 9374</strain>
    </source>
</reference>
<evidence type="ECO:0000259" key="4">
    <source>
        <dbReference type="PROSITE" id="PS50949"/>
    </source>
</evidence>
<dbReference type="SMART" id="SM00345">
    <property type="entry name" value="HTH_GNTR"/>
    <property type="match status" value="1"/>
</dbReference>
<dbReference type="STRING" id="161355.PS9374_02551"/>
<dbReference type="InterPro" id="IPR036390">
    <property type="entry name" value="WH_DNA-bd_sf"/>
</dbReference>
<evidence type="ECO:0000313" key="6">
    <source>
        <dbReference type="Proteomes" id="UP000077701"/>
    </source>
</evidence>
<evidence type="ECO:0000256" key="1">
    <source>
        <dbReference type="ARBA" id="ARBA00023015"/>
    </source>
</evidence>
<dbReference type="InterPro" id="IPR050679">
    <property type="entry name" value="Bact_HTH_transcr_reg"/>
</dbReference>
<dbReference type="GO" id="GO:0003700">
    <property type="term" value="F:DNA-binding transcription factor activity"/>
    <property type="evidence" value="ECO:0007669"/>
    <property type="project" value="InterPro"/>
</dbReference>
<dbReference type="EMBL" id="BDCX01000005">
    <property type="protein sequence ID" value="GAT66899.1"/>
    <property type="molecule type" value="Genomic_DNA"/>
</dbReference>
<dbReference type="CDD" id="cd07377">
    <property type="entry name" value="WHTH_GntR"/>
    <property type="match status" value="1"/>
</dbReference>
<keyword evidence="6" id="KW-1185">Reference proteome</keyword>
<feature type="domain" description="HTH gntR-type" evidence="4">
    <location>
        <begin position="10"/>
        <end position="78"/>
    </location>
</feature>